<evidence type="ECO:0000313" key="1">
    <source>
        <dbReference type="EMBL" id="SVB03036.1"/>
    </source>
</evidence>
<reference evidence="1" key="1">
    <citation type="submission" date="2018-05" db="EMBL/GenBank/DDBJ databases">
        <authorList>
            <person name="Lanie J.A."/>
            <person name="Ng W.-L."/>
            <person name="Kazmierczak K.M."/>
            <person name="Andrzejewski T.M."/>
            <person name="Davidsen T.M."/>
            <person name="Wayne K.J."/>
            <person name="Tettelin H."/>
            <person name="Glass J.I."/>
            <person name="Rusch D."/>
            <person name="Podicherti R."/>
            <person name="Tsui H.-C.T."/>
            <person name="Winkler M.E."/>
        </authorList>
    </citation>
    <scope>NUCLEOTIDE SEQUENCE</scope>
</reference>
<name>A0A382ANJ3_9ZZZZ</name>
<proteinExistence type="predicted"/>
<dbReference type="AlphaFoldDB" id="A0A382ANJ3"/>
<organism evidence="1">
    <name type="scientific">marine metagenome</name>
    <dbReference type="NCBI Taxonomy" id="408172"/>
    <lineage>
        <taxon>unclassified sequences</taxon>
        <taxon>metagenomes</taxon>
        <taxon>ecological metagenomes</taxon>
    </lineage>
</organism>
<evidence type="ECO:0008006" key="2">
    <source>
        <dbReference type="Google" id="ProtNLM"/>
    </source>
</evidence>
<gene>
    <name evidence="1" type="ORF">METZ01_LOCUS155890</name>
</gene>
<feature type="non-terminal residue" evidence="1">
    <location>
        <position position="1"/>
    </location>
</feature>
<feature type="non-terminal residue" evidence="1">
    <location>
        <position position="107"/>
    </location>
</feature>
<sequence>VGCCLILKFHPDNYANIPKMKIRLLLTFFFLGNFTFTEASKGPIRVLFLGHESKHHNSNEYYPMLSKALGRDAIYFDYVTSMEEALGDAEYLGKFDALLLYANHPRL</sequence>
<dbReference type="EMBL" id="UINC01026137">
    <property type="protein sequence ID" value="SVB03036.1"/>
    <property type="molecule type" value="Genomic_DNA"/>
</dbReference>
<accession>A0A382ANJ3</accession>
<protein>
    <recommendedName>
        <fullName evidence="2">ThuA-like domain-containing protein</fullName>
    </recommendedName>
</protein>